<proteinExistence type="predicted"/>
<sequence length="301" mass="35016">MCLDQHYDSSLIELASGVYKEIKYLPGKTGGCVNNNIYFEGLDARAQSLKDAETILKNQKTCMEELRLVYQCFSVYYPTSNFNSSGYSETFSVAFGEILRRRPTPLKTRRFAISCKNQNEAMAILPHIDPFSLKILEILFPAKQEHLKFEKCAKVKFEVDRISETKQWRNAEQLIGNYLIITTPIQKMSILHFVNLEILVECLSSEDVFYLKTNLLEKPTFQKFRISFPTSTIDESLNELIGEPYRNVPNIKKVWYFQIPDTDQYMHISLDIHKLMYDNGYPKLKALVVNRVRQEDTPFLC</sequence>
<comment type="caution">
    <text evidence="2">The sequence shown here is derived from an EMBL/GenBank/DDBJ whole genome shotgun (WGS) entry which is preliminary data.</text>
</comment>
<evidence type="ECO:0000313" key="2">
    <source>
        <dbReference type="EMBL" id="PIC24545.1"/>
    </source>
</evidence>
<evidence type="ECO:0000259" key="1">
    <source>
        <dbReference type="Pfam" id="PF01827"/>
    </source>
</evidence>
<dbReference type="Pfam" id="PF01827">
    <property type="entry name" value="FTH"/>
    <property type="match status" value="1"/>
</dbReference>
<dbReference type="AlphaFoldDB" id="A0A2G5TAX9"/>
<keyword evidence="3" id="KW-1185">Reference proteome</keyword>
<dbReference type="PANTHER" id="PTHR23015:SF25">
    <property type="entry name" value="DUF38 DOMAIN-CONTAINING PROTEIN-RELATED"/>
    <property type="match status" value="1"/>
</dbReference>
<accession>A0A2G5TAX9</accession>
<dbReference type="EMBL" id="PDUG01000005">
    <property type="protein sequence ID" value="PIC24545.1"/>
    <property type="molecule type" value="Genomic_DNA"/>
</dbReference>
<dbReference type="InterPro" id="IPR040161">
    <property type="entry name" value="FB224"/>
</dbReference>
<dbReference type="Proteomes" id="UP000230233">
    <property type="component" value="Chromosome V"/>
</dbReference>
<name>A0A2G5TAX9_9PELO</name>
<dbReference type="OrthoDB" id="5876763at2759"/>
<dbReference type="PANTHER" id="PTHR23015">
    <property type="entry name" value="UNCHARACTERIZED C.ELEGANS PROTEIN"/>
    <property type="match status" value="1"/>
</dbReference>
<reference evidence="3" key="1">
    <citation type="submission" date="2017-10" db="EMBL/GenBank/DDBJ databases">
        <title>Rapid genome shrinkage in a self-fertile nematode reveals novel sperm competition proteins.</title>
        <authorList>
            <person name="Yin D."/>
            <person name="Schwarz E.M."/>
            <person name="Thomas C.G."/>
            <person name="Felde R.L."/>
            <person name="Korf I.F."/>
            <person name="Cutter A.D."/>
            <person name="Schartner C.M."/>
            <person name="Ralston E.J."/>
            <person name="Meyer B.J."/>
            <person name="Haag E.S."/>
        </authorList>
    </citation>
    <scope>NUCLEOTIDE SEQUENCE [LARGE SCALE GENOMIC DNA]</scope>
    <source>
        <strain evidence="3">JU1422</strain>
    </source>
</reference>
<feature type="domain" description="DUF38" evidence="1">
    <location>
        <begin position="94"/>
        <end position="235"/>
    </location>
</feature>
<organism evidence="2 3">
    <name type="scientific">Caenorhabditis nigoni</name>
    <dbReference type="NCBI Taxonomy" id="1611254"/>
    <lineage>
        <taxon>Eukaryota</taxon>
        <taxon>Metazoa</taxon>
        <taxon>Ecdysozoa</taxon>
        <taxon>Nematoda</taxon>
        <taxon>Chromadorea</taxon>
        <taxon>Rhabditida</taxon>
        <taxon>Rhabditina</taxon>
        <taxon>Rhabditomorpha</taxon>
        <taxon>Rhabditoidea</taxon>
        <taxon>Rhabditidae</taxon>
        <taxon>Peloderinae</taxon>
        <taxon>Caenorhabditis</taxon>
    </lineage>
</organism>
<protein>
    <recommendedName>
        <fullName evidence="1">DUF38 domain-containing protein</fullName>
    </recommendedName>
</protein>
<gene>
    <name evidence="2" type="primary">Cnig_chr_V.g17841</name>
    <name evidence="2" type="ORF">B9Z55_017841</name>
</gene>
<dbReference type="GO" id="GO:0045087">
    <property type="term" value="P:innate immune response"/>
    <property type="evidence" value="ECO:0007669"/>
    <property type="project" value="TreeGrafter"/>
</dbReference>
<dbReference type="InterPro" id="IPR002900">
    <property type="entry name" value="DUF38/FTH_CAE_spp"/>
</dbReference>
<evidence type="ECO:0000313" key="3">
    <source>
        <dbReference type="Proteomes" id="UP000230233"/>
    </source>
</evidence>